<keyword evidence="3" id="KW-0175">Coiled coil</keyword>
<evidence type="ECO:0000256" key="4">
    <source>
        <dbReference type="SAM" id="MobiDB-lite"/>
    </source>
</evidence>
<dbReference type="GO" id="GO:0000981">
    <property type="term" value="F:DNA-binding transcription factor activity, RNA polymerase II-specific"/>
    <property type="evidence" value="ECO:0007669"/>
    <property type="project" value="InterPro"/>
</dbReference>
<dbReference type="InterPro" id="IPR053187">
    <property type="entry name" value="Notoamide_regulator"/>
</dbReference>
<name>G0RYX3_CHATD</name>
<dbReference type="eggNOG" id="ENOG502SJUN">
    <property type="taxonomic scope" value="Eukaryota"/>
</dbReference>
<proteinExistence type="predicted"/>
<dbReference type="HOGENOM" id="CLU_007003_1_0_1"/>
<dbReference type="AlphaFoldDB" id="G0RYX3"/>
<dbReference type="PANTHER" id="PTHR47256:SF1">
    <property type="entry name" value="ZN(II)2CYS6 TRANSCRIPTION FACTOR (EUROFUNG)"/>
    <property type="match status" value="1"/>
</dbReference>
<dbReference type="KEGG" id="cthr:CTHT_0000900"/>
<organism evidence="7">
    <name type="scientific">Chaetomium thermophilum (strain DSM 1495 / CBS 144.50 / IMI 039719)</name>
    <name type="common">Thermochaetoides thermophila</name>
    <dbReference type="NCBI Taxonomy" id="759272"/>
    <lineage>
        <taxon>Eukaryota</taxon>
        <taxon>Fungi</taxon>
        <taxon>Dikarya</taxon>
        <taxon>Ascomycota</taxon>
        <taxon>Pezizomycotina</taxon>
        <taxon>Sordariomycetes</taxon>
        <taxon>Sordariomycetidae</taxon>
        <taxon>Sordariales</taxon>
        <taxon>Chaetomiaceae</taxon>
        <taxon>Thermochaetoides</taxon>
    </lineage>
</organism>
<feature type="compositionally biased region" description="Polar residues" evidence="4">
    <location>
        <begin position="613"/>
        <end position="633"/>
    </location>
</feature>
<dbReference type="GO" id="GO:0003677">
    <property type="term" value="F:DNA binding"/>
    <property type="evidence" value="ECO:0007669"/>
    <property type="project" value="InterPro"/>
</dbReference>
<accession>G0RYX3</accession>
<evidence type="ECO:0000256" key="1">
    <source>
        <dbReference type="ARBA" id="ARBA00022723"/>
    </source>
</evidence>
<dbReference type="EMBL" id="GL988032">
    <property type="protein sequence ID" value="EGS23401.1"/>
    <property type="molecule type" value="Genomic_DNA"/>
</dbReference>
<sequence>MLYQLQEVRVKAPQRLRSAPFCRVPSLFTGEVPECDGKRPACSPCDGASVKCTYLSENPEETRTSATKRKYDEVASRLSQYEELWTLLQTRNDQDIQEIVRLIREKKDAEWIVRYVRGGDLIKQTRVSPETRFRYAFPDFANWPTLFHDPDDPYLKAQIFDISLPRTRPTLPDPRGFASAESTPTLRGATIRKVYPEFVYEVPYHAAAVHDPRISCVKASMWTSVTSDDDLVRKLLGIYFQFEYPRNRFFAKEPFLDDLANGEMRFCSPLLVNAILANAAHGLQDDTQRVAYWTPQSLSYLFLAEAKSLWDTECQREPSLPTIQAAMVLSLRYGADGNDKLGDPLLQQAVAIAEHMELFTRYDSKDPVLSKVRAFTAWSLFSWQAVACYHNMKAPYVSEPPSFASPDLNTISGLTGDIYLRYPGQGAMIQSYLGSSVKAETELHCIMQDINVECRRAGVLGNSPPALQSAVGFYTRLDKWFQELPEELQPHNIVMPHQLHLHMQYYTVLIQLFESWTSNPAAIFNGRTAQDIALIARARLETLIRIYYLRHSFTHLDSILVLYLLLLGSISLRLIAPRRSSSPYPSNLLALTDAPSSSTSPGSSRHSSPSTTVTQDQSKRSPNSQTEGLSSENSPPPPTTTFLLCAQGLRDQGQNNYLGMMMFNILYNLAKKIKPNLCKDLDNIKLSYTYDPVEKRAQDKAKLGDVVKDIEMQWPVFRWVDDKCKGMGTVLKELEKLSIDEQEEGEQQQKQKEVKDLNEAELEEELGVLPVRQVVDR</sequence>
<dbReference type="RefSeq" id="XP_006690643.1">
    <property type="nucleotide sequence ID" value="XM_006690580.1"/>
</dbReference>
<dbReference type="Proteomes" id="UP000008066">
    <property type="component" value="Unassembled WGS sequence"/>
</dbReference>
<protein>
    <recommendedName>
        <fullName evidence="5">Xylanolytic transcriptional activator regulatory domain-containing protein</fullName>
    </recommendedName>
</protein>
<dbReference type="CDD" id="cd12148">
    <property type="entry name" value="fungal_TF_MHR"/>
    <property type="match status" value="1"/>
</dbReference>
<evidence type="ECO:0000259" key="5">
    <source>
        <dbReference type="Pfam" id="PF04082"/>
    </source>
</evidence>
<evidence type="ECO:0000256" key="2">
    <source>
        <dbReference type="ARBA" id="ARBA00023242"/>
    </source>
</evidence>
<dbReference type="GO" id="GO:0006351">
    <property type="term" value="P:DNA-templated transcription"/>
    <property type="evidence" value="ECO:0007669"/>
    <property type="project" value="InterPro"/>
</dbReference>
<dbReference type="InterPro" id="IPR036864">
    <property type="entry name" value="Zn2-C6_fun-type_DNA-bd_sf"/>
</dbReference>
<evidence type="ECO:0000313" key="6">
    <source>
        <dbReference type="EMBL" id="EGS23401.1"/>
    </source>
</evidence>
<evidence type="ECO:0000256" key="3">
    <source>
        <dbReference type="SAM" id="Coils"/>
    </source>
</evidence>
<dbReference type="Gene3D" id="4.10.240.10">
    <property type="entry name" value="Zn(2)-C6 fungal-type DNA-binding domain"/>
    <property type="match status" value="1"/>
</dbReference>
<dbReference type="OMA" id="HEYPTFP"/>
<reference evidence="6 7" key="1">
    <citation type="journal article" date="2011" name="Cell">
        <title>Insight into structure and assembly of the nuclear pore complex by utilizing the genome of a eukaryotic thermophile.</title>
        <authorList>
            <person name="Amlacher S."/>
            <person name="Sarges P."/>
            <person name="Flemming D."/>
            <person name="van Noort V."/>
            <person name="Kunze R."/>
            <person name="Devos D.P."/>
            <person name="Arumugam M."/>
            <person name="Bork P."/>
            <person name="Hurt E."/>
        </authorList>
    </citation>
    <scope>NUCLEOTIDE SEQUENCE [LARGE SCALE GENOMIC DNA]</scope>
    <source>
        <strain evidence="7">DSM 1495 / CBS 144.50 / IMI 039719</strain>
    </source>
</reference>
<dbReference type="OrthoDB" id="426882at2759"/>
<feature type="region of interest" description="Disordered" evidence="4">
    <location>
        <begin position="586"/>
        <end position="641"/>
    </location>
</feature>
<dbReference type="GeneID" id="18254128"/>
<feature type="coiled-coil region" evidence="3">
    <location>
        <begin position="731"/>
        <end position="763"/>
    </location>
</feature>
<feature type="domain" description="Xylanolytic transcriptional activator regulatory" evidence="5">
    <location>
        <begin position="236"/>
        <end position="380"/>
    </location>
</feature>
<keyword evidence="1" id="KW-0479">Metal-binding</keyword>
<feature type="compositionally biased region" description="Low complexity" evidence="4">
    <location>
        <begin position="595"/>
        <end position="612"/>
    </location>
</feature>
<dbReference type="CDD" id="cd00067">
    <property type="entry name" value="GAL4"/>
    <property type="match status" value="1"/>
</dbReference>
<dbReference type="InterPro" id="IPR007219">
    <property type="entry name" value="XnlR_reg_dom"/>
</dbReference>
<dbReference type="Pfam" id="PF04082">
    <property type="entry name" value="Fungal_trans"/>
    <property type="match status" value="1"/>
</dbReference>
<dbReference type="InterPro" id="IPR001138">
    <property type="entry name" value="Zn2Cys6_DnaBD"/>
</dbReference>
<dbReference type="GO" id="GO:0008270">
    <property type="term" value="F:zinc ion binding"/>
    <property type="evidence" value="ECO:0007669"/>
    <property type="project" value="InterPro"/>
</dbReference>
<gene>
    <name evidence="6" type="ORF">CTHT_0000900</name>
</gene>
<keyword evidence="2" id="KW-0539">Nucleus</keyword>
<dbReference type="PANTHER" id="PTHR47256">
    <property type="entry name" value="ZN(II)2CYS6 TRANSCRIPTION FACTOR (EUROFUNG)-RELATED"/>
    <property type="match status" value="1"/>
</dbReference>
<keyword evidence="7" id="KW-1185">Reference proteome</keyword>
<evidence type="ECO:0000313" key="7">
    <source>
        <dbReference type="Proteomes" id="UP000008066"/>
    </source>
</evidence>